<evidence type="ECO:0000313" key="2">
    <source>
        <dbReference type="EMBL" id="TWI79394.1"/>
    </source>
</evidence>
<comment type="caution">
    <text evidence="2">The sequence shown here is derived from an EMBL/GenBank/DDBJ whole genome shotgun (WGS) entry which is preliminary data.</text>
</comment>
<keyword evidence="3" id="KW-1185">Reference proteome</keyword>
<reference evidence="2 3" key="1">
    <citation type="journal article" date="2015" name="Stand. Genomic Sci.">
        <title>Genomic Encyclopedia of Bacterial and Archaeal Type Strains, Phase III: the genomes of soil and plant-associated and newly described type strains.</title>
        <authorList>
            <person name="Whitman W.B."/>
            <person name="Woyke T."/>
            <person name="Klenk H.P."/>
            <person name="Zhou Y."/>
            <person name="Lilburn T.G."/>
            <person name="Beck B.J."/>
            <person name="De Vos P."/>
            <person name="Vandamme P."/>
            <person name="Eisen J.A."/>
            <person name="Garrity G."/>
            <person name="Hugenholtz P."/>
            <person name="Kyrpides N.C."/>
        </authorList>
    </citation>
    <scope>NUCLEOTIDE SEQUENCE [LARGE SCALE GENOMIC DNA]</scope>
    <source>
        <strain evidence="2 3">CGMCC 1.7271</strain>
    </source>
</reference>
<evidence type="ECO:0000256" key="1">
    <source>
        <dbReference type="SAM" id="Phobius"/>
    </source>
</evidence>
<feature type="transmembrane region" description="Helical" evidence="1">
    <location>
        <begin position="136"/>
        <end position="156"/>
    </location>
</feature>
<dbReference type="AlphaFoldDB" id="A0A562SF23"/>
<evidence type="ECO:0008006" key="4">
    <source>
        <dbReference type="Google" id="ProtNLM"/>
    </source>
</evidence>
<proteinExistence type="predicted"/>
<keyword evidence="1" id="KW-0812">Transmembrane</keyword>
<name>A0A562SF23_9BACT</name>
<protein>
    <recommendedName>
        <fullName evidence="4">Cytochrome B</fullName>
    </recommendedName>
</protein>
<keyword evidence="1" id="KW-1133">Transmembrane helix</keyword>
<sequence length="168" mass="19141">MAICTLLCAEIIKFVHFQIFKIMYTGLVHLHNVLRWVILILLLIALFQAFTKKGGLQKTSLFLLISAHITLLLGLFQYFNNEAVGFHMIERLGGFGNVMKDSFARFWVVEHISAMILAIVLITMARGRAKKQNYSAASWMYVVALILILAAVPWPFREAIARPWFPGM</sequence>
<dbReference type="Proteomes" id="UP000316167">
    <property type="component" value="Unassembled WGS sequence"/>
</dbReference>
<evidence type="ECO:0000313" key="3">
    <source>
        <dbReference type="Proteomes" id="UP000316167"/>
    </source>
</evidence>
<gene>
    <name evidence="2" type="ORF">IQ13_3798</name>
</gene>
<organism evidence="2 3">
    <name type="scientific">Lacibacter cauensis</name>
    <dbReference type="NCBI Taxonomy" id="510947"/>
    <lineage>
        <taxon>Bacteria</taxon>
        <taxon>Pseudomonadati</taxon>
        <taxon>Bacteroidota</taxon>
        <taxon>Chitinophagia</taxon>
        <taxon>Chitinophagales</taxon>
        <taxon>Chitinophagaceae</taxon>
        <taxon>Lacibacter</taxon>
    </lineage>
</organism>
<dbReference type="EMBL" id="VLLE01000006">
    <property type="protein sequence ID" value="TWI79394.1"/>
    <property type="molecule type" value="Genomic_DNA"/>
</dbReference>
<feature type="transmembrane region" description="Helical" evidence="1">
    <location>
        <begin position="104"/>
        <end position="124"/>
    </location>
</feature>
<accession>A0A562SF23</accession>
<keyword evidence="1" id="KW-0472">Membrane</keyword>
<feature type="transmembrane region" description="Helical" evidence="1">
    <location>
        <begin position="62"/>
        <end position="79"/>
    </location>
</feature>
<feature type="transmembrane region" description="Helical" evidence="1">
    <location>
        <begin position="33"/>
        <end position="50"/>
    </location>
</feature>